<keyword evidence="3" id="KW-1185">Reference proteome</keyword>
<name>A0A5P1ERT9_ASPOF</name>
<evidence type="ECO:0000313" key="3">
    <source>
        <dbReference type="Proteomes" id="UP000243459"/>
    </source>
</evidence>
<evidence type="ECO:0000313" key="2">
    <source>
        <dbReference type="EMBL" id="ONK68738.1"/>
    </source>
</evidence>
<accession>A0A5P1ERT9</accession>
<dbReference type="Proteomes" id="UP000243459">
    <property type="component" value="Chromosome 5"/>
</dbReference>
<sequence>MNRHPRPARNPNVRALVSVGPSGEPPDIRLKLDLIQHRPQILVVEPRQLCPVSSPRGQQSLASSSTSALLPQPPCLQDITFRGTHLAAAVVVSCGRPWQQWHPGELLGMKVACNARATPNVSWDGRVG</sequence>
<reference evidence="3" key="1">
    <citation type="journal article" date="2017" name="Nat. Commun.">
        <title>The asparagus genome sheds light on the origin and evolution of a young Y chromosome.</title>
        <authorList>
            <person name="Harkess A."/>
            <person name="Zhou J."/>
            <person name="Xu C."/>
            <person name="Bowers J.E."/>
            <person name="Van der Hulst R."/>
            <person name="Ayyampalayam S."/>
            <person name="Mercati F."/>
            <person name="Riccardi P."/>
            <person name="McKain M.R."/>
            <person name="Kakrana A."/>
            <person name="Tang H."/>
            <person name="Ray J."/>
            <person name="Groenendijk J."/>
            <person name="Arikit S."/>
            <person name="Mathioni S.M."/>
            <person name="Nakano M."/>
            <person name="Shan H."/>
            <person name="Telgmann-Rauber A."/>
            <person name="Kanno A."/>
            <person name="Yue Z."/>
            <person name="Chen H."/>
            <person name="Li W."/>
            <person name="Chen Y."/>
            <person name="Xu X."/>
            <person name="Zhang Y."/>
            <person name="Luo S."/>
            <person name="Chen H."/>
            <person name="Gao J."/>
            <person name="Mao Z."/>
            <person name="Pires J.C."/>
            <person name="Luo M."/>
            <person name="Kudrna D."/>
            <person name="Wing R.A."/>
            <person name="Meyers B.C."/>
            <person name="Yi K."/>
            <person name="Kong H."/>
            <person name="Lavrijsen P."/>
            <person name="Sunseri F."/>
            <person name="Falavigna A."/>
            <person name="Ye Y."/>
            <person name="Leebens-Mack J.H."/>
            <person name="Chen G."/>
        </authorList>
    </citation>
    <scope>NUCLEOTIDE SEQUENCE [LARGE SCALE GENOMIC DNA]</scope>
    <source>
        <strain evidence="3">cv. DH0086</strain>
    </source>
</reference>
<feature type="region of interest" description="Disordered" evidence="1">
    <location>
        <begin position="1"/>
        <end position="20"/>
    </location>
</feature>
<evidence type="ECO:0000256" key="1">
    <source>
        <dbReference type="SAM" id="MobiDB-lite"/>
    </source>
</evidence>
<dbReference type="AlphaFoldDB" id="A0A5P1ERT9"/>
<dbReference type="Gramene" id="ONK68738">
    <property type="protein sequence ID" value="ONK68738"/>
    <property type="gene ID" value="A4U43_C05F15440"/>
</dbReference>
<proteinExistence type="predicted"/>
<organism evidence="2 3">
    <name type="scientific">Asparagus officinalis</name>
    <name type="common">Garden asparagus</name>
    <dbReference type="NCBI Taxonomy" id="4686"/>
    <lineage>
        <taxon>Eukaryota</taxon>
        <taxon>Viridiplantae</taxon>
        <taxon>Streptophyta</taxon>
        <taxon>Embryophyta</taxon>
        <taxon>Tracheophyta</taxon>
        <taxon>Spermatophyta</taxon>
        <taxon>Magnoliopsida</taxon>
        <taxon>Liliopsida</taxon>
        <taxon>Asparagales</taxon>
        <taxon>Asparagaceae</taxon>
        <taxon>Asparagoideae</taxon>
        <taxon>Asparagus</taxon>
    </lineage>
</organism>
<dbReference type="EMBL" id="CM007385">
    <property type="protein sequence ID" value="ONK68738.1"/>
    <property type="molecule type" value="Genomic_DNA"/>
</dbReference>
<gene>
    <name evidence="2" type="ORF">A4U43_C05F15440</name>
</gene>
<protein>
    <submittedName>
        <fullName evidence="2">Uncharacterized protein</fullName>
    </submittedName>
</protein>